<dbReference type="InterPro" id="IPR016166">
    <property type="entry name" value="FAD-bd_PCMH"/>
</dbReference>
<comment type="caution">
    <text evidence="8">The sequence shown here is derived from an EMBL/GenBank/DDBJ whole genome shotgun (WGS) entry which is preliminary data.</text>
</comment>
<keyword evidence="5" id="KW-0560">Oxidoreductase</keyword>
<comment type="similarity">
    <text evidence="2">Belongs to the oxygen-dependent FAD-linked oxidoreductase family.</text>
</comment>
<dbReference type="Gene3D" id="3.30.43.10">
    <property type="entry name" value="Uridine Diphospho-n-acetylenolpyruvylglucosamine Reductase, domain 2"/>
    <property type="match status" value="1"/>
</dbReference>
<dbReference type="Pfam" id="PF01565">
    <property type="entry name" value="FAD_binding_4"/>
    <property type="match status" value="1"/>
</dbReference>
<feature type="region of interest" description="Disordered" evidence="6">
    <location>
        <begin position="247"/>
        <end position="292"/>
    </location>
</feature>
<dbReference type="InterPro" id="IPR050416">
    <property type="entry name" value="FAD-linked_Oxidoreductase"/>
</dbReference>
<sequence>MPAFVPGLLQRRQAARCTGIEDVVIEGPPGAWQYVFVDIHGWSPLVNADNVCPVEMQNGMVVPLAVAPNGDGCKLDALAPLPSLPLLLSLLPFLPFLSLLLFLSLLSLLLSLLSLLSFLPLSLEDALSRVGQKRMADVQTALPRERDASRLWHACRRTWPNVPESRKDPRTRNRPTRILVMRQLLCDMQPVRSEIFIAHSCTARSHTAMRKHVCQWLIAHAASLGHGLATTPNRSARGFSTNVAVDETPSVRLKRPEVPAASATPGSMGHHHAISADGGPLDHANPVRAQDSPTMADRHEALRQQITAGAVLTPGDDGFQQALIRWSYAAIKPASLVVQPASPQEVSIAVRYATANKIPLVVMGGGHSTSGASSSDGGMVVDLRRLNSVRVDAAAQTVTFGGGCKWKEVDETCGAQGLATVGGTVNHTGVGGLTLGGGYGWLSSRYGLTIDNLLSVEIVLADGKIVTASEKENADLFWAAVTSFTSKVYPQGDVWMGPIVYTLDKIPQVVAFANWFHENNTGDESFWFGVLGAAPGVPAPVLFCMAFKNTASQAEAEAFFKDLLDIGPVANMARVMPYSEANNQIPNRDEEKRRLQGGANFVMPLQEEFVNRIVSEFVPFVQERNIGEGSGIIFEVFPHEKIREVEGNATAFPSRGNFYHAASMFSWDEAAMDKEVRDHNRKIIGLFREKGFQGMGGQYNNYDGEFLGPERAFGHNLSRLQELKKKYDPENVFCKWHSVWPAASA</sequence>
<dbReference type="PANTHER" id="PTHR42973:SF39">
    <property type="entry name" value="FAD-BINDING PCMH-TYPE DOMAIN-CONTAINING PROTEIN"/>
    <property type="match status" value="1"/>
</dbReference>
<gene>
    <name evidence="8" type="ORF">Purlil1_8955</name>
</gene>
<dbReference type="InterPro" id="IPR006094">
    <property type="entry name" value="Oxid_FAD_bind_N"/>
</dbReference>
<keyword evidence="3" id="KW-0285">Flavoprotein</keyword>
<evidence type="ECO:0000256" key="2">
    <source>
        <dbReference type="ARBA" id="ARBA00005466"/>
    </source>
</evidence>
<evidence type="ECO:0000256" key="1">
    <source>
        <dbReference type="ARBA" id="ARBA00001974"/>
    </source>
</evidence>
<organism evidence="8 9">
    <name type="scientific">Purpureocillium lilacinum</name>
    <name type="common">Paecilomyces lilacinus</name>
    <dbReference type="NCBI Taxonomy" id="33203"/>
    <lineage>
        <taxon>Eukaryota</taxon>
        <taxon>Fungi</taxon>
        <taxon>Dikarya</taxon>
        <taxon>Ascomycota</taxon>
        <taxon>Pezizomycotina</taxon>
        <taxon>Sordariomycetes</taxon>
        <taxon>Hypocreomycetidae</taxon>
        <taxon>Hypocreales</taxon>
        <taxon>Ophiocordycipitaceae</taxon>
        <taxon>Purpureocillium</taxon>
    </lineage>
</organism>
<dbReference type="PANTHER" id="PTHR42973">
    <property type="entry name" value="BINDING OXIDOREDUCTASE, PUTATIVE (AFU_ORTHOLOGUE AFUA_1G17690)-RELATED"/>
    <property type="match status" value="1"/>
</dbReference>
<evidence type="ECO:0000313" key="9">
    <source>
        <dbReference type="Proteomes" id="UP001287286"/>
    </source>
</evidence>
<evidence type="ECO:0000256" key="5">
    <source>
        <dbReference type="ARBA" id="ARBA00023002"/>
    </source>
</evidence>
<dbReference type="InterPro" id="IPR016169">
    <property type="entry name" value="FAD-bd_PCMH_sub2"/>
</dbReference>
<evidence type="ECO:0000313" key="8">
    <source>
        <dbReference type="EMBL" id="KAK4086790.1"/>
    </source>
</evidence>
<dbReference type="Pfam" id="PF08031">
    <property type="entry name" value="BBE"/>
    <property type="match status" value="1"/>
</dbReference>
<accession>A0ABR0BS33</accession>
<proteinExistence type="inferred from homology"/>
<dbReference type="InterPro" id="IPR016167">
    <property type="entry name" value="FAD-bd_PCMH_sub1"/>
</dbReference>
<dbReference type="EMBL" id="JAWRVI010000038">
    <property type="protein sequence ID" value="KAK4086790.1"/>
    <property type="molecule type" value="Genomic_DNA"/>
</dbReference>
<protein>
    <submittedName>
        <fullName evidence="8">CAZyme family AA7</fullName>
    </submittedName>
</protein>
<dbReference type="InterPro" id="IPR036318">
    <property type="entry name" value="FAD-bd_PCMH-like_sf"/>
</dbReference>
<evidence type="ECO:0000256" key="6">
    <source>
        <dbReference type="SAM" id="MobiDB-lite"/>
    </source>
</evidence>
<dbReference type="Gene3D" id="3.30.465.10">
    <property type="match status" value="1"/>
</dbReference>
<dbReference type="Proteomes" id="UP001287286">
    <property type="component" value="Unassembled WGS sequence"/>
</dbReference>
<feature type="domain" description="FAD-binding PCMH-type" evidence="7">
    <location>
        <begin position="330"/>
        <end position="510"/>
    </location>
</feature>
<evidence type="ECO:0000256" key="3">
    <source>
        <dbReference type="ARBA" id="ARBA00022630"/>
    </source>
</evidence>
<reference evidence="8 9" key="1">
    <citation type="journal article" date="2024" name="Microbiol. Resour. Announc.">
        <title>Genome annotations for the ascomycete fungi Trichoderma harzianum, Trichoderma aggressivum, and Purpureocillium lilacinum.</title>
        <authorList>
            <person name="Beijen E.P.W."/>
            <person name="Ohm R.A."/>
        </authorList>
    </citation>
    <scope>NUCLEOTIDE SEQUENCE [LARGE SCALE GENOMIC DNA]</scope>
    <source>
        <strain evidence="8 9">CBS 150709</strain>
    </source>
</reference>
<evidence type="ECO:0000259" key="7">
    <source>
        <dbReference type="PROSITE" id="PS51387"/>
    </source>
</evidence>
<dbReference type="Gene3D" id="3.40.462.20">
    <property type="match status" value="1"/>
</dbReference>
<evidence type="ECO:0000256" key="4">
    <source>
        <dbReference type="ARBA" id="ARBA00022827"/>
    </source>
</evidence>
<dbReference type="InterPro" id="IPR012951">
    <property type="entry name" value="BBE"/>
</dbReference>
<comment type="cofactor">
    <cofactor evidence="1">
        <name>FAD</name>
        <dbReference type="ChEBI" id="CHEBI:57692"/>
    </cofactor>
</comment>
<keyword evidence="9" id="KW-1185">Reference proteome</keyword>
<dbReference type="SUPFAM" id="SSF56176">
    <property type="entry name" value="FAD-binding/transporter-associated domain-like"/>
    <property type="match status" value="1"/>
</dbReference>
<dbReference type="PROSITE" id="PS51387">
    <property type="entry name" value="FAD_PCMH"/>
    <property type="match status" value="1"/>
</dbReference>
<keyword evidence="4" id="KW-0274">FAD</keyword>
<name>A0ABR0BS33_PURLI</name>